<dbReference type="AlphaFoldDB" id="A0AAV9UQC6"/>
<accession>A0AAV9UQC6</accession>
<name>A0AAV9UQC6_9PEZI</name>
<sequence length="167" mass="18797">MSEPSYDKSYYSYQKPASRATHSLIQGESESENTKPDEPTTESVPVPTDDDGQPIYQFHNPGPNAGPEAEWDTAQYHLDSHPTEHGRSTFNYQQYHEEYKKQAAEDDKEDAANEPEEAPAGRRGSITSQPFKPPQRTQSFNIRDMRGDAQNAMIDDGDDSAHNYTQA</sequence>
<protein>
    <submittedName>
        <fullName evidence="2">Uncharacterized protein</fullName>
    </submittedName>
</protein>
<dbReference type="EMBL" id="JAVHNQ010000005">
    <property type="protein sequence ID" value="KAK6346681.1"/>
    <property type="molecule type" value="Genomic_DNA"/>
</dbReference>
<keyword evidence="3" id="KW-1185">Reference proteome</keyword>
<feature type="compositionally biased region" description="Basic and acidic residues" evidence="1">
    <location>
        <begin position="95"/>
        <end position="105"/>
    </location>
</feature>
<gene>
    <name evidence="2" type="ORF">TWF696_006799</name>
</gene>
<proteinExistence type="predicted"/>
<dbReference type="Proteomes" id="UP001375240">
    <property type="component" value="Unassembled WGS sequence"/>
</dbReference>
<comment type="caution">
    <text evidence="2">The sequence shown here is derived from an EMBL/GenBank/DDBJ whole genome shotgun (WGS) entry which is preliminary data.</text>
</comment>
<evidence type="ECO:0000256" key="1">
    <source>
        <dbReference type="SAM" id="MobiDB-lite"/>
    </source>
</evidence>
<reference evidence="2 3" key="1">
    <citation type="submission" date="2019-10" db="EMBL/GenBank/DDBJ databases">
        <authorList>
            <person name="Palmer J.M."/>
        </authorList>
    </citation>
    <scope>NUCLEOTIDE SEQUENCE [LARGE SCALE GENOMIC DNA]</scope>
    <source>
        <strain evidence="2 3">TWF696</strain>
    </source>
</reference>
<feature type="compositionally biased region" description="Basic and acidic residues" evidence="1">
    <location>
        <begin position="78"/>
        <end position="87"/>
    </location>
</feature>
<evidence type="ECO:0000313" key="2">
    <source>
        <dbReference type="EMBL" id="KAK6346681.1"/>
    </source>
</evidence>
<organism evidence="2 3">
    <name type="scientific">Orbilia brochopaga</name>
    <dbReference type="NCBI Taxonomy" id="3140254"/>
    <lineage>
        <taxon>Eukaryota</taxon>
        <taxon>Fungi</taxon>
        <taxon>Dikarya</taxon>
        <taxon>Ascomycota</taxon>
        <taxon>Pezizomycotina</taxon>
        <taxon>Orbiliomycetes</taxon>
        <taxon>Orbiliales</taxon>
        <taxon>Orbiliaceae</taxon>
        <taxon>Orbilia</taxon>
    </lineage>
</organism>
<feature type="region of interest" description="Disordered" evidence="1">
    <location>
        <begin position="1"/>
        <end position="167"/>
    </location>
</feature>
<feature type="compositionally biased region" description="Polar residues" evidence="1">
    <location>
        <begin position="125"/>
        <end position="141"/>
    </location>
</feature>
<feature type="compositionally biased region" description="Acidic residues" evidence="1">
    <location>
        <begin position="106"/>
        <end position="117"/>
    </location>
</feature>
<evidence type="ECO:0000313" key="3">
    <source>
        <dbReference type="Proteomes" id="UP001375240"/>
    </source>
</evidence>